<organism evidence="2 3">
    <name type="scientific">Chryseobacterium terrae</name>
    <dbReference type="NCBI Taxonomy" id="3163299"/>
    <lineage>
        <taxon>Bacteria</taxon>
        <taxon>Pseudomonadati</taxon>
        <taxon>Bacteroidota</taxon>
        <taxon>Flavobacteriia</taxon>
        <taxon>Flavobacteriales</taxon>
        <taxon>Weeksellaceae</taxon>
        <taxon>Chryseobacterium group</taxon>
        <taxon>Chryseobacterium</taxon>
    </lineage>
</organism>
<dbReference type="Gene3D" id="1.10.150.690">
    <property type="entry name" value="DUF2063"/>
    <property type="match status" value="1"/>
</dbReference>
<dbReference type="EMBL" id="JBELPY010000001">
    <property type="protein sequence ID" value="MFL9832816.1"/>
    <property type="molecule type" value="Genomic_DNA"/>
</dbReference>
<dbReference type="Proteomes" id="UP001629058">
    <property type="component" value="Unassembled WGS sequence"/>
</dbReference>
<reference evidence="2 3" key="1">
    <citation type="submission" date="2024-06" db="EMBL/GenBank/DDBJ databases">
        <authorList>
            <person name="Kaempfer P."/>
            <person name="Viver T."/>
        </authorList>
    </citation>
    <scope>NUCLEOTIDE SEQUENCE [LARGE SCALE GENOMIC DNA]</scope>
    <source>
        <strain evidence="2 3">ST-37</strain>
    </source>
</reference>
<keyword evidence="2" id="KW-0238">DNA-binding</keyword>
<comment type="caution">
    <text evidence="2">The sequence shown here is derived from an EMBL/GenBank/DDBJ whole genome shotgun (WGS) entry which is preliminary data.</text>
</comment>
<feature type="domain" description="Putative DNA-binding" evidence="1">
    <location>
        <begin position="11"/>
        <end position="93"/>
    </location>
</feature>
<proteinExistence type="predicted"/>
<name>A0ABW8Y0A0_9FLAO</name>
<evidence type="ECO:0000313" key="2">
    <source>
        <dbReference type="EMBL" id="MFL9832816.1"/>
    </source>
</evidence>
<dbReference type="RefSeq" id="WP_408087056.1">
    <property type="nucleotide sequence ID" value="NZ_JBELPY010000001.1"/>
</dbReference>
<evidence type="ECO:0000313" key="3">
    <source>
        <dbReference type="Proteomes" id="UP001629058"/>
    </source>
</evidence>
<evidence type="ECO:0000259" key="1">
    <source>
        <dbReference type="Pfam" id="PF09836"/>
    </source>
</evidence>
<dbReference type="GO" id="GO:0003677">
    <property type="term" value="F:DNA binding"/>
    <property type="evidence" value="ECO:0007669"/>
    <property type="project" value="UniProtKB-KW"/>
</dbReference>
<dbReference type="InterPro" id="IPR018640">
    <property type="entry name" value="DUF2063"/>
</dbReference>
<gene>
    <name evidence="2" type="ORF">ABS765_02090</name>
</gene>
<accession>A0ABW8Y0A0</accession>
<protein>
    <submittedName>
        <fullName evidence="2">DNA-binding domain-containing protein</fullName>
    </submittedName>
</protein>
<keyword evidence="3" id="KW-1185">Reference proteome</keyword>
<dbReference type="Pfam" id="PF09836">
    <property type="entry name" value="DUF2063"/>
    <property type="match status" value="1"/>
</dbReference>
<dbReference type="InterPro" id="IPR044922">
    <property type="entry name" value="DUF2063_N_sf"/>
</dbReference>
<sequence length="251" mass="30176">MKKSINKTFMLQTELGNYCRTGLDEPKTTIQELTFQYRRLVFNVIEDTLTMAFPLTQELIGKKRWKKMVDFFFKNHKCETPQVWKLPKEFTDFYNGNLFPFKKQFDELSTLLQYEWIETEVFMMEDEPIQYFEKERKNLDDLLVPNPEIRILPILYPYHLKKISEISKEDKGQYFVSIHRDFYSKRIHFLDLSYPYVESLIKINAEKVSSNDLYQILAKFHDDADKVKEYAEEFIAFSLDKNIILGFQNSK</sequence>